<reference evidence="2" key="2">
    <citation type="submission" date="2017-05" db="UniProtKB">
        <authorList>
            <consortium name="EnsemblMetazoa"/>
        </authorList>
    </citation>
    <scope>IDENTIFICATION</scope>
</reference>
<evidence type="ECO:0000259" key="1">
    <source>
        <dbReference type="PROSITE" id="PS51335"/>
    </source>
</evidence>
<dbReference type="PANTHER" id="PTHR12771">
    <property type="entry name" value="ENGULFMENT AND CELL MOTILITY"/>
    <property type="match status" value="1"/>
</dbReference>
<sequence length="300" mass="34601">MPLFFPLYFWRLYKWLLRLLTRKCELLRICEGTADLASRTFAVARSLKNSKHKELQSIAWVTPAGQDVIDPDDALNLIIKTKKISTEKHPNFVSSIKPCLLPIIALSALKGDIEKMKFESYLSENDEHEQQLTKLWSLLVPQTELKARFGTHWGTIGFQGKDPATDFRGMGMLGLYCLVYFAEMHSGKARQVLGFSQHPTKGYPLAITSINITQIVYSLLLNSHLDYYLYLKSRGNVPTINDFMEAHCYVMYSFNQFWLDSNPENIMAFSRVRDRYLSELKRRLEERPLTIELSLEDGSS</sequence>
<proteinExistence type="predicted"/>
<dbReference type="KEGG" id="aqu:100638599"/>
<dbReference type="GO" id="GO:0005096">
    <property type="term" value="F:GTPase activator activity"/>
    <property type="evidence" value="ECO:0007669"/>
    <property type="project" value="TreeGrafter"/>
</dbReference>
<dbReference type="PROSITE" id="PS51335">
    <property type="entry name" value="ELMO"/>
    <property type="match status" value="1"/>
</dbReference>
<dbReference type="EnsemblMetazoa" id="Aqu2.1.28714_001">
    <property type="protein sequence ID" value="Aqu2.1.28714_001"/>
    <property type="gene ID" value="Aqu2.1.28714"/>
</dbReference>
<organism evidence="2">
    <name type="scientific">Amphimedon queenslandica</name>
    <name type="common">Sponge</name>
    <dbReference type="NCBI Taxonomy" id="400682"/>
    <lineage>
        <taxon>Eukaryota</taxon>
        <taxon>Metazoa</taxon>
        <taxon>Porifera</taxon>
        <taxon>Demospongiae</taxon>
        <taxon>Heteroscleromorpha</taxon>
        <taxon>Haplosclerida</taxon>
        <taxon>Niphatidae</taxon>
        <taxon>Amphimedon</taxon>
    </lineage>
</organism>
<evidence type="ECO:0000313" key="2">
    <source>
        <dbReference type="EnsemblMetazoa" id="Aqu2.1.28714_001"/>
    </source>
</evidence>
<reference evidence="3" key="1">
    <citation type="journal article" date="2010" name="Nature">
        <title>The Amphimedon queenslandica genome and the evolution of animal complexity.</title>
        <authorList>
            <person name="Srivastava M."/>
            <person name="Simakov O."/>
            <person name="Chapman J."/>
            <person name="Fahey B."/>
            <person name="Gauthier M.E."/>
            <person name="Mitros T."/>
            <person name="Richards G.S."/>
            <person name="Conaco C."/>
            <person name="Dacre M."/>
            <person name="Hellsten U."/>
            <person name="Larroux C."/>
            <person name="Putnam N.H."/>
            <person name="Stanke M."/>
            <person name="Adamska M."/>
            <person name="Darling A."/>
            <person name="Degnan S.M."/>
            <person name="Oakley T.H."/>
            <person name="Plachetzki D.C."/>
            <person name="Zhai Y."/>
            <person name="Adamski M."/>
            <person name="Calcino A."/>
            <person name="Cummins S.F."/>
            <person name="Goodstein D.M."/>
            <person name="Harris C."/>
            <person name="Jackson D.J."/>
            <person name="Leys S.P."/>
            <person name="Shu S."/>
            <person name="Woodcroft B.J."/>
            <person name="Vervoort M."/>
            <person name="Kosik K.S."/>
            <person name="Manning G."/>
            <person name="Degnan B.M."/>
            <person name="Rokhsar D.S."/>
        </authorList>
    </citation>
    <scope>NUCLEOTIDE SEQUENCE [LARGE SCALE GENOMIC DNA]</scope>
</reference>
<protein>
    <recommendedName>
        <fullName evidence="1">ELMO domain-containing protein</fullName>
    </recommendedName>
</protein>
<feature type="domain" description="ELMO" evidence="1">
    <location>
        <begin position="127"/>
        <end position="284"/>
    </location>
</feature>
<dbReference type="InterPro" id="IPR006816">
    <property type="entry name" value="ELMO_dom"/>
</dbReference>
<keyword evidence="3" id="KW-1185">Reference proteome</keyword>
<accession>A0A1X7UMH6</accession>
<dbReference type="InParanoid" id="A0A1X7UMH6"/>
<dbReference type="OMA" id="WMKWILR"/>
<dbReference type="AlphaFoldDB" id="A0A1X7UMH6"/>
<dbReference type="EnsemblMetazoa" id="XM_003387388.3">
    <property type="protein sequence ID" value="XP_003387436.1"/>
    <property type="gene ID" value="LOC100638599"/>
</dbReference>
<dbReference type="PANTHER" id="PTHR12771:SF51">
    <property type="entry name" value="LD01482P"/>
    <property type="match status" value="1"/>
</dbReference>
<dbReference type="eggNOG" id="KOG2998">
    <property type="taxonomic scope" value="Eukaryota"/>
</dbReference>
<dbReference type="Proteomes" id="UP000007879">
    <property type="component" value="Unassembled WGS sequence"/>
</dbReference>
<evidence type="ECO:0000313" key="3">
    <source>
        <dbReference type="Proteomes" id="UP000007879"/>
    </source>
</evidence>
<dbReference type="STRING" id="400682.A0A1X7UMH6"/>
<name>A0A1X7UMH6_AMPQE</name>
<gene>
    <name evidence="2" type="primary">100638599</name>
</gene>
<dbReference type="OrthoDB" id="67155at2759"/>
<dbReference type="InterPro" id="IPR050868">
    <property type="entry name" value="ELMO_domain-containing"/>
</dbReference>
<dbReference type="Pfam" id="PF04727">
    <property type="entry name" value="ELMO_CED12"/>
    <property type="match status" value="1"/>
</dbReference>